<feature type="region of interest" description="Disordered" evidence="1">
    <location>
        <begin position="103"/>
        <end position="134"/>
    </location>
</feature>
<comment type="caution">
    <text evidence="2">The sequence shown here is derived from an EMBL/GenBank/DDBJ whole genome shotgun (WGS) entry which is preliminary data.</text>
</comment>
<organism evidence="2 3">
    <name type="scientific">Halobium palmae</name>
    <dbReference type="NCBI Taxonomy" id="1776492"/>
    <lineage>
        <taxon>Archaea</taxon>
        <taxon>Methanobacteriati</taxon>
        <taxon>Methanobacteriota</taxon>
        <taxon>Stenosarchaea group</taxon>
        <taxon>Halobacteria</taxon>
        <taxon>Halobacteriales</taxon>
        <taxon>Haloferacaceae</taxon>
        <taxon>Halobium</taxon>
    </lineage>
</organism>
<accession>A0ABD5RZD3</accession>
<evidence type="ECO:0000256" key="1">
    <source>
        <dbReference type="SAM" id="MobiDB-lite"/>
    </source>
</evidence>
<proteinExistence type="predicted"/>
<evidence type="ECO:0000313" key="2">
    <source>
        <dbReference type="EMBL" id="MFC6724117.1"/>
    </source>
</evidence>
<evidence type="ECO:0008006" key="4">
    <source>
        <dbReference type="Google" id="ProtNLM"/>
    </source>
</evidence>
<reference evidence="2 3" key="1">
    <citation type="journal article" date="2019" name="Int. J. Syst. Evol. Microbiol.">
        <title>The Global Catalogue of Microorganisms (GCM) 10K type strain sequencing project: providing services to taxonomists for standard genome sequencing and annotation.</title>
        <authorList>
            <consortium name="The Broad Institute Genomics Platform"/>
            <consortium name="The Broad Institute Genome Sequencing Center for Infectious Disease"/>
            <person name="Wu L."/>
            <person name="Ma J."/>
        </authorList>
    </citation>
    <scope>NUCLEOTIDE SEQUENCE [LARGE SCALE GENOMIC DNA]</scope>
    <source>
        <strain evidence="2 3">NBRC 111368</strain>
    </source>
</reference>
<sequence>MSTSTPGVATSKAGSSRFSNCVPKSRVGHGVAEVVSRGGRADRSRNTSARIGIDTPAGAAGDGWHEHRRGDDAEETFCYFLTTRTAGGRIGRDAPKGVLRRFEGLSPVPDRVRTERDRPRRRDGPPLDGLDPRFRCDAASSRVVTYAA</sequence>
<evidence type="ECO:0000313" key="3">
    <source>
        <dbReference type="Proteomes" id="UP001596328"/>
    </source>
</evidence>
<feature type="compositionally biased region" description="Basic and acidic residues" evidence="1">
    <location>
        <begin position="110"/>
        <end position="134"/>
    </location>
</feature>
<dbReference type="EMBL" id="JBHSWU010000104">
    <property type="protein sequence ID" value="MFC6724117.1"/>
    <property type="molecule type" value="Genomic_DNA"/>
</dbReference>
<dbReference type="Proteomes" id="UP001596328">
    <property type="component" value="Unassembled WGS sequence"/>
</dbReference>
<gene>
    <name evidence="2" type="ORF">ACFQE1_06960</name>
</gene>
<feature type="compositionally biased region" description="Polar residues" evidence="1">
    <location>
        <begin position="1"/>
        <end position="19"/>
    </location>
</feature>
<dbReference type="AlphaFoldDB" id="A0ABD5RZD3"/>
<feature type="region of interest" description="Disordered" evidence="1">
    <location>
        <begin position="1"/>
        <end position="68"/>
    </location>
</feature>
<name>A0ABD5RZD3_9EURY</name>
<protein>
    <recommendedName>
        <fullName evidence="4">Cupin domain-containing protein</fullName>
    </recommendedName>
</protein>
<keyword evidence="3" id="KW-1185">Reference proteome</keyword>